<dbReference type="PRINTS" id="PR01415">
    <property type="entry name" value="ANKYRIN"/>
</dbReference>
<reference evidence="5 6" key="1">
    <citation type="submission" date="2023-01" db="EMBL/GenBank/DDBJ databases">
        <title>Analysis of 21 Apiospora genomes using comparative genomics revels a genus with tremendous synthesis potential of carbohydrate active enzymes and secondary metabolites.</title>
        <authorList>
            <person name="Sorensen T."/>
        </authorList>
    </citation>
    <scope>NUCLEOTIDE SEQUENCE [LARGE SCALE GENOMIC DNA]</scope>
    <source>
        <strain evidence="5 6">CBS 83171</strain>
    </source>
</reference>
<dbReference type="Gene3D" id="1.25.40.20">
    <property type="entry name" value="Ankyrin repeat-containing domain"/>
    <property type="match status" value="2"/>
</dbReference>
<organism evidence="5 6">
    <name type="scientific">Apiospora saccharicola</name>
    <dbReference type="NCBI Taxonomy" id="335842"/>
    <lineage>
        <taxon>Eukaryota</taxon>
        <taxon>Fungi</taxon>
        <taxon>Dikarya</taxon>
        <taxon>Ascomycota</taxon>
        <taxon>Pezizomycotina</taxon>
        <taxon>Sordariomycetes</taxon>
        <taxon>Xylariomycetidae</taxon>
        <taxon>Amphisphaeriales</taxon>
        <taxon>Apiosporaceae</taxon>
        <taxon>Apiospora</taxon>
    </lineage>
</organism>
<evidence type="ECO:0000313" key="6">
    <source>
        <dbReference type="Proteomes" id="UP001446871"/>
    </source>
</evidence>
<evidence type="ECO:0000313" key="5">
    <source>
        <dbReference type="EMBL" id="KAK8046485.1"/>
    </source>
</evidence>
<keyword evidence="2 3" id="KW-0040">ANK repeat</keyword>
<keyword evidence="6" id="KW-1185">Reference proteome</keyword>
<accession>A0ABR1TIL6</accession>
<feature type="repeat" description="ANK" evidence="3">
    <location>
        <begin position="242"/>
        <end position="263"/>
    </location>
</feature>
<dbReference type="EMBL" id="JAQQWM010000009">
    <property type="protein sequence ID" value="KAK8046485.1"/>
    <property type="molecule type" value="Genomic_DNA"/>
</dbReference>
<dbReference type="PANTHER" id="PTHR24198:SF165">
    <property type="entry name" value="ANKYRIN REPEAT-CONTAINING PROTEIN-RELATED"/>
    <property type="match status" value="1"/>
</dbReference>
<evidence type="ECO:0008006" key="7">
    <source>
        <dbReference type="Google" id="ProtNLM"/>
    </source>
</evidence>
<dbReference type="Proteomes" id="UP001446871">
    <property type="component" value="Unassembled WGS sequence"/>
</dbReference>
<feature type="repeat" description="ANK" evidence="3">
    <location>
        <begin position="141"/>
        <end position="173"/>
    </location>
</feature>
<dbReference type="SUPFAM" id="SSF48403">
    <property type="entry name" value="Ankyrin repeat"/>
    <property type="match status" value="1"/>
</dbReference>
<name>A0ABR1TIL6_9PEZI</name>
<evidence type="ECO:0000256" key="3">
    <source>
        <dbReference type="PROSITE-ProRule" id="PRU00023"/>
    </source>
</evidence>
<feature type="compositionally biased region" description="Acidic residues" evidence="4">
    <location>
        <begin position="57"/>
        <end position="71"/>
    </location>
</feature>
<feature type="region of interest" description="Disordered" evidence="4">
    <location>
        <begin position="56"/>
        <end position="79"/>
    </location>
</feature>
<dbReference type="Pfam" id="PF13637">
    <property type="entry name" value="Ank_4"/>
    <property type="match status" value="1"/>
</dbReference>
<gene>
    <name evidence="5" type="ORF">PG996_014549</name>
</gene>
<keyword evidence="1" id="KW-0677">Repeat</keyword>
<evidence type="ECO:0000256" key="1">
    <source>
        <dbReference type="ARBA" id="ARBA00022737"/>
    </source>
</evidence>
<dbReference type="InterPro" id="IPR036770">
    <property type="entry name" value="Ankyrin_rpt-contain_sf"/>
</dbReference>
<dbReference type="Pfam" id="PF12796">
    <property type="entry name" value="Ank_2"/>
    <property type="match status" value="1"/>
</dbReference>
<sequence length="522" mass="58167">MASSHQVLHNDVLWQVAKHLTSAHDILSLGLVSSSVWNVVRTELYRVEVIQTRDIENPADEENSDDEENPVNEENPIDAPNRSALAATTLEQQQALNTRLHHSRMPAIHFAIRNGYDSTTVALIQAAKAHWLGYLDVVWSFGLTPLHLAAATGNTEVVQALHMGGCALNAEVYLPTGRAQIFDKVPNLPELSTLDRYQLHSRHYWLEQVDSLTLATIHRNPSTTQYLLKHMDLKRPSLPNGEPISPLHVAALVGDAEIVETLLGLNYVLETSRTVENVARPETALHYAAVHKGDNTAVLGILLASGASLGTTAMSGMTALEAAFRNPTSPANAHFLLDYSIQTDDLQVNDWESTFTLALDRSHMRVPLQALLDKTEIISEEMMQSALRHLISYRHYDEDAKLQIKFLIRNLFPAGSKYSGYTIPWDECNINAPYYPMEAPETILQQAVSKRAFNPRLLQDLLQYRDWELEATDVKGRTAFDYAIHHRVYDAAFMLAHGAQCRVEVPHLCREAGDGALAVQAA</sequence>
<comment type="caution">
    <text evidence="5">The sequence shown here is derived from an EMBL/GenBank/DDBJ whole genome shotgun (WGS) entry which is preliminary data.</text>
</comment>
<dbReference type="PANTHER" id="PTHR24198">
    <property type="entry name" value="ANKYRIN REPEAT AND PROTEIN KINASE DOMAIN-CONTAINING PROTEIN"/>
    <property type="match status" value="1"/>
</dbReference>
<dbReference type="InterPro" id="IPR002110">
    <property type="entry name" value="Ankyrin_rpt"/>
</dbReference>
<dbReference type="PROSITE" id="PS50088">
    <property type="entry name" value="ANK_REPEAT"/>
    <property type="match status" value="2"/>
</dbReference>
<protein>
    <recommendedName>
        <fullName evidence="7">Ankyrin</fullName>
    </recommendedName>
</protein>
<evidence type="ECO:0000256" key="2">
    <source>
        <dbReference type="ARBA" id="ARBA00023043"/>
    </source>
</evidence>
<dbReference type="PROSITE" id="PS50297">
    <property type="entry name" value="ANK_REP_REGION"/>
    <property type="match status" value="2"/>
</dbReference>
<evidence type="ECO:0000256" key="4">
    <source>
        <dbReference type="SAM" id="MobiDB-lite"/>
    </source>
</evidence>
<proteinExistence type="predicted"/>
<dbReference type="SMART" id="SM00248">
    <property type="entry name" value="ANK"/>
    <property type="match status" value="7"/>
</dbReference>